<reference evidence="3" key="1">
    <citation type="submission" date="2022-06" db="EMBL/GenBank/DDBJ databases">
        <title>Complete genome sequence of soil microorganisms Streptomyces sp. Qhu-M197 isolated from Alpine meadows habitats on the Tibetan Plateau.</title>
        <authorList>
            <person name="Zhang B."/>
            <person name="Xiang X."/>
            <person name="Fan J."/>
        </authorList>
    </citation>
    <scope>NUCLEOTIDE SEQUENCE</scope>
    <source>
        <strain evidence="3">Qhu-M197</strain>
    </source>
</reference>
<dbReference type="Pfam" id="PF00004">
    <property type="entry name" value="AAA"/>
    <property type="match status" value="1"/>
</dbReference>
<evidence type="ECO:0000259" key="2">
    <source>
        <dbReference type="SMART" id="SM00382"/>
    </source>
</evidence>
<feature type="region of interest" description="Disordered" evidence="1">
    <location>
        <begin position="138"/>
        <end position="182"/>
    </location>
</feature>
<organism evidence="3 4">
    <name type="scientific">Streptomyces phaeoluteigriseus</name>
    <dbReference type="NCBI Taxonomy" id="114686"/>
    <lineage>
        <taxon>Bacteria</taxon>
        <taxon>Bacillati</taxon>
        <taxon>Actinomycetota</taxon>
        <taxon>Actinomycetes</taxon>
        <taxon>Kitasatosporales</taxon>
        <taxon>Streptomycetaceae</taxon>
        <taxon>Streptomyces</taxon>
        <taxon>Streptomyces aurantiacus group</taxon>
    </lineage>
</organism>
<dbReference type="EMBL" id="CP099468">
    <property type="protein sequence ID" value="USQ88145.1"/>
    <property type="molecule type" value="Genomic_DNA"/>
</dbReference>
<feature type="domain" description="AAA+ ATPase" evidence="2">
    <location>
        <begin position="74"/>
        <end position="303"/>
    </location>
</feature>
<dbReference type="InterPro" id="IPR003959">
    <property type="entry name" value="ATPase_AAA_core"/>
</dbReference>
<gene>
    <name evidence="3" type="ORF">NFX46_33030</name>
</gene>
<dbReference type="SUPFAM" id="SSF52540">
    <property type="entry name" value="P-loop containing nucleoside triphosphate hydrolases"/>
    <property type="match status" value="1"/>
</dbReference>
<dbReference type="Gene3D" id="3.40.50.300">
    <property type="entry name" value="P-loop containing nucleotide triphosphate hydrolases"/>
    <property type="match status" value="1"/>
</dbReference>
<name>A0ABY4ZI08_9ACTN</name>
<evidence type="ECO:0000313" key="3">
    <source>
        <dbReference type="EMBL" id="USQ88145.1"/>
    </source>
</evidence>
<sequence>MPHWSVYTGNSEPHDGIDDLPAPPPWRAFDGEPVLPPPRDTDDRAAVSPDRAHRARTYVAAPETVQLVNAALVLRRPLLVTGPPGTGKSSLAYAVARELRLGPVLRWNITSRSALSDGLYQYDPLSRLYAARRAAWRTGDETPPGGEASGTAGRGTGGRGTGGRGTGGPESGPEGGPPASADIEEHLRLGPLGTALLPYRRPRVLLVDEIDKSDLDLPNDLLNVLEEGQYEIPELMRAARRFAEGSTAEVLADDTDEPVTVSRGRVRCHAFPFVVLTSNGEREFPPAFLRRCVRLRLRRPDREQLTEIVRAHLDTPAGDAEHLINRFLTRAADGELATDQLLNALYLTGVAGLDADSRDALADELMPYLSATADGDGF</sequence>
<keyword evidence="4" id="KW-1185">Reference proteome</keyword>
<evidence type="ECO:0000313" key="4">
    <source>
        <dbReference type="Proteomes" id="UP001056374"/>
    </source>
</evidence>
<feature type="compositionally biased region" description="Gly residues" evidence="1">
    <location>
        <begin position="152"/>
        <end position="174"/>
    </location>
</feature>
<feature type="region of interest" description="Disordered" evidence="1">
    <location>
        <begin position="1"/>
        <end position="46"/>
    </location>
</feature>
<protein>
    <submittedName>
        <fullName evidence="3">AAA family ATPase</fullName>
    </submittedName>
</protein>
<dbReference type="InterPro" id="IPR027417">
    <property type="entry name" value="P-loop_NTPase"/>
</dbReference>
<accession>A0ABY4ZI08</accession>
<evidence type="ECO:0000256" key="1">
    <source>
        <dbReference type="SAM" id="MobiDB-lite"/>
    </source>
</evidence>
<proteinExistence type="predicted"/>
<dbReference type="SMART" id="SM00382">
    <property type="entry name" value="AAA"/>
    <property type="match status" value="1"/>
</dbReference>
<dbReference type="RefSeq" id="WP_252554302.1">
    <property type="nucleotide sequence ID" value="NZ_CP099468.1"/>
</dbReference>
<dbReference type="Proteomes" id="UP001056374">
    <property type="component" value="Chromosome"/>
</dbReference>
<dbReference type="InterPro" id="IPR003593">
    <property type="entry name" value="AAA+_ATPase"/>
</dbReference>